<evidence type="ECO:0000313" key="3">
    <source>
        <dbReference type="Proteomes" id="UP000276215"/>
    </source>
</evidence>
<dbReference type="Proteomes" id="UP000276215">
    <property type="component" value="Unassembled WGS sequence"/>
</dbReference>
<organism evidence="2 3">
    <name type="scientific">Choiromyces venosus 120613-1</name>
    <dbReference type="NCBI Taxonomy" id="1336337"/>
    <lineage>
        <taxon>Eukaryota</taxon>
        <taxon>Fungi</taxon>
        <taxon>Dikarya</taxon>
        <taxon>Ascomycota</taxon>
        <taxon>Pezizomycotina</taxon>
        <taxon>Pezizomycetes</taxon>
        <taxon>Pezizales</taxon>
        <taxon>Tuberaceae</taxon>
        <taxon>Choiromyces</taxon>
    </lineage>
</organism>
<evidence type="ECO:0000313" key="2">
    <source>
        <dbReference type="EMBL" id="RPB05758.1"/>
    </source>
</evidence>
<sequence length="150" mass="17306">MHLYHLPMQPSFFFSPCLFVTCFFRVCTLLYSTLLHLLLLVYRIDRSCLVSFQILFFFLSATNSKLRIFLVILRCRAIEMLFELLSVELVFGWLAGKCNGKERKRGISAGCLAGRLEFMHFVHDISAQVSRFYCNNANDMAWGGIGREVS</sequence>
<dbReference type="EMBL" id="ML120352">
    <property type="protein sequence ID" value="RPB05758.1"/>
    <property type="molecule type" value="Genomic_DNA"/>
</dbReference>
<protein>
    <submittedName>
        <fullName evidence="2">Uncharacterized protein</fullName>
    </submittedName>
</protein>
<keyword evidence="1" id="KW-1133">Transmembrane helix</keyword>
<gene>
    <name evidence="2" type="ORF">L873DRAFT_537536</name>
</gene>
<dbReference type="AlphaFoldDB" id="A0A3N4K8G5"/>
<keyword evidence="3" id="KW-1185">Reference proteome</keyword>
<feature type="transmembrane region" description="Helical" evidence="1">
    <location>
        <begin position="54"/>
        <end position="72"/>
    </location>
</feature>
<keyword evidence="1" id="KW-0812">Transmembrane</keyword>
<proteinExistence type="predicted"/>
<accession>A0A3N4K8G5</accession>
<feature type="transmembrane region" description="Helical" evidence="1">
    <location>
        <begin position="12"/>
        <end position="42"/>
    </location>
</feature>
<reference evidence="2 3" key="1">
    <citation type="journal article" date="2018" name="Nat. Ecol. Evol.">
        <title>Pezizomycetes genomes reveal the molecular basis of ectomycorrhizal truffle lifestyle.</title>
        <authorList>
            <person name="Murat C."/>
            <person name="Payen T."/>
            <person name="Noel B."/>
            <person name="Kuo A."/>
            <person name="Morin E."/>
            <person name="Chen J."/>
            <person name="Kohler A."/>
            <person name="Krizsan K."/>
            <person name="Balestrini R."/>
            <person name="Da Silva C."/>
            <person name="Montanini B."/>
            <person name="Hainaut M."/>
            <person name="Levati E."/>
            <person name="Barry K.W."/>
            <person name="Belfiori B."/>
            <person name="Cichocki N."/>
            <person name="Clum A."/>
            <person name="Dockter R.B."/>
            <person name="Fauchery L."/>
            <person name="Guy J."/>
            <person name="Iotti M."/>
            <person name="Le Tacon F."/>
            <person name="Lindquist E.A."/>
            <person name="Lipzen A."/>
            <person name="Malagnac F."/>
            <person name="Mello A."/>
            <person name="Molinier V."/>
            <person name="Miyauchi S."/>
            <person name="Poulain J."/>
            <person name="Riccioni C."/>
            <person name="Rubini A."/>
            <person name="Sitrit Y."/>
            <person name="Splivallo R."/>
            <person name="Traeger S."/>
            <person name="Wang M."/>
            <person name="Zifcakova L."/>
            <person name="Wipf D."/>
            <person name="Zambonelli A."/>
            <person name="Paolocci F."/>
            <person name="Nowrousian M."/>
            <person name="Ottonello S."/>
            <person name="Baldrian P."/>
            <person name="Spatafora J.W."/>
            <person name="Henrissat B."/>
            <person name="Nagy L.G."/>
            <person name="Aury J.M."/>
            <person name="Wincker P."/>
            <person name="Grigoriev I.V."/>
            <person name="Bonfante P."/>
            <person name="Martin F.M."/>
        </authorList>
    </citation>
    <scope>NUCLEOTIDE SEQUENCE [LARGE SCALE GENOMIC DNA]</scope>
    <source>
        <strain evidence="2 3">120613-1</strain>
    </source>
</reference>
<evidence type="ECO:0000256" key="1">
    <source>
        <dbReference type="SAM" id="Phobius"/>
    </source>
</evidence>
<name>A0A3N4K8G5_9PEZI</name>
<keyword evidence="1" id="KW-0472">Membrane</keyword>